<sequence>MFVYSIMKFRVEIRYKEGVEDPEAVTILKNFNILGYKGIRDVRTSKVYYIDADDRDEVSEITSKILANPVIHTYTIEAIEGSSH</sequence>
<proteinExistence type="inferred from homology"/>
<dbReference type="InterPro" id="IPR036604">
    <property type="entry name" value="PurS-like_sf"/>
</dbReference>
<evidence type="ECO:0000313" key="8">
    <source>
        <dbReference type="Proteomes" id="UP000001024"/>
    </source>
</evidence>
<evidence type="ECO:0000256" key="5">
    <source>
        <dbReference type="ARBA" id="ARBA00022840"/>
    </source>
</evidence>
<dbReference type="eggNOG" id="arCOG04462">
    <property type="taxonomic scope" value="Archaea"/>
</dbReference>
<evidence type="ECO:0000256" key="2">
    <source>
        <dbReference type="ARBA" id="ARBA00022598"/>
    </source>
</evidence>
<comment type="subunit">
    <text evidence="6">Part of the FGAM synthase complex composed of 1 PurL, 1 PurQ and 2 PurS subunits.</text>
</comment>
<comment type="subcellular location">
    <subcellularLocation>
        <location evidence="6">Cytoplasm</location>
    </subcellularLocation>
</comment>
<evidence type="ECO:0000256" key="4">
    <source>
        <dbReference type="ARBA" id="ARBA00022755"/>
    </source>
</evidence>
<evidence type="ECO:0000313" key="7">
    <source>
        <dbReference type="EMBL" id="CAC12172.1"/>
    </source>
</evidence>
<dbReference type="NCBIfam" id="NF005019">
    <property type="entry name" value="PRK06423.1"/>
    <property type="match status" value="1"/>
</dbReference>
<keyword evidence="5 6" id="KW-0067">ATP-binding</keyword>
<keyword evidence="8" id="KW-1185">Reference proteome</keyword>
<dbReference type="KEGG" id="tac:Ta1044"/>
<dbReference type="HOGENOM" id="CLU_164833_3_1_2"/>
<evidence type="ECO:0000256" key="6">
    <source>
        <dbReference type="HAMAP-Rule" id="MF_01926"/>
    </source>
</evidence>
<protein>
    <recommendedName>
        <fullName evidence="6">Phosphoribosylformylglycinamidine synthase subunit PurS</fullName>
        <shortName evidence="6">FGAM synthase</shortName>
        <ecNumber evidence="6">6.3.5.3</ecNumber>
    </recommendedName>
    <alternativeName>
        <fullName evidence="6">Formylglycinamide ribonucleotide amidotransferase subunit III</fullName>
        <shortName evidence="6">FGAR amidotransferase III</shortName>
        <shortName evidence="6">FGAR-AT III</shortName>
    </alternativeName>
    <alternativeName>
        <fullName evidence="6">Phosphoribosylformylglycinamidine synthase subunit III</fullName>
    </alternativeName>
</protein>
<comment type="function">
    <text evidence="6">Part of the phosphoribosylformylglycinamidine synthase complex involved in the purines biosynthetic pathway. Catalyzes the ATP-dependent conversion of formylglycinamide ribonucleotide (FGAR) and glutamine to yield formylglycinamidine ribonucleotide (FGAM) and glutamate. The FGAM synthase complex is composed of three subunits. PurQ produces an ammonia molecule by converting glutamine to glutamate. PurL transfers the ammonia molecule to FGAR to form FGAM in an ATP-dependent manner. PurS interacts with PurQ and PurL and is thought to assist in the transfer of the ammonia molecule from PurQ to PurL.</text>
</comment>
<dbReference type="EMBL" id="AL445066">
    <property type="protein sequence ID" value="CAC12172.1"/>
    <property type="molecule type" value="Genomic_DNA"/>
</dbReference>
<dbReference type="EnsemblBacteria" id="CAC12172">
    <property type="protein sequence ID" value="CAC12172"/>
    <property type="gene ID" value="CAC12172"/>
</dbReference>
<dbReference type="NCBIfam" id="TIGR00302">
    <property type="entry name" value="phosphoribosylformylglycinamidine synthase subunit PurS"/>
    <property type="match status" value="1"/>
</dbReference>
<dbReference type="GO" id="GO:0006189">
    <property type="term" value="P:'de novo' IMP biosynthetic process"/>
    <property type="evidence" value="ECO:0007669"/>
    <property type="project" value="UniProtKB-UniRule"/>
</dbReference>
<dbReference type="InParanoid" id="Q9HJC6"/>
<dbReference type="GO" id="GO:0004642">
    <property type="term" value="F:phosphoribosylformylglycinamidine synthase activity"/>
    <property type="evidence" value="ECO:0007669"/>
    <property type="project" value="UniProtKB-UniRule"/>
</dbReference>
<gene>
    <name evidence="6" type="primary">purS</name>
    <name evidence="7" type="ordered locus">Ta1044</name>
</gene>
<dbReference type="PANTHER" id="PTHR34696">
    <property type="entry name" value="PHOSPHORIBOSYLFORMYLGLYCINAMIDINE SYNTHASE SUBUNIT PURS"/>
    <property type="match status" value="1"/>
</dbReference>
<evidence type="ECO:0000256" key="3">
    <source>
        <dbReference type="ARBA" id="ARBA00022741"/>
    </source>
</evidence>
<comment type="catalytic activity">
    <reaction evidence="6">
        <text>N(2)-formyl-N(1)-(5-phospho-beta-D-ribosyl)glycinamide + L-glutamine + ATP + H2O = 2-formamido-N(1)-(5-O-phospho-beta-D-ribosyl)acetamidine + L-glutamate + ADP + phosphate + H(+)</text>
        <dbReference type="Rhea" id="RHEA:17129"/>
        <dbReference type="ChEBI" id="CHEBI:15377"/>
        <dbReference type="ChEBI" id="CHEBI:15378"/>
        <dbReference type="ChEBI" id="CHEBI:29985"/>
        <dbReference type="ChEBI" id="CHEBI:30616"/>
        <dbReference type="ChEBI" id="CHEBI:43474"/>
        <dbReference type="ChEBI" id="CHEBI:58359"/>
        <dbReference type="ChEBI" id="CHEBI:147286"/>
        <dbReference type="ChEBI" id="CHEBI:147287"/>
        <dbReference type="ChEBI" id="CHEBI:456216"/>
        <dbReference type="EC" id="6.3.5.3"/>
    </reaction>
</comment>
<dbReference type="UniPathway" id="UPA00074">
    <property type="reaction ID" value="UER00128"/>
</dbReference>
<name>Q9HJC6_THEAC</name>
<dbReference type="Gene3D" id="3.30.1280.10">
    <property type="entry name" value="Phosphoribosylformylglycinamidine synthase subunit PurS"/>
    <property type="match status" value="1"/>
</dbReference>
<organism evidence="7 8">
    <name type="scientific">Thermoplasma acidophilum (strain ATCC 25905 / DSM 1728 / JCM 9062 / NBRC 15155 / AMRC-C165)</name>
    <dbReference type="NCBI Taxonomy" id="273075"/>
    <lineage>
        <taxon>Archaea</taxon>
        <taxon>Methanobacteriati</taxon>
        <taxon>Thermoplasmatota</taxon>
        <taxon>Thermoplasmata</taxon>
        <taxon>Thermoplasmatales</taxon>
        <taxon>Thermoplasmataceae</taxon>
        <taxon>Thermoplasma</taxon>
    </lineage>
</organism>
<dbReference type="Pfam" id="PF02700">
    <property type="entry name" value="PurS"/>
    <property type="match status" value="1"/>
</dbReference>
<dbReference type="InterPro" id="IPR003850">
    <property type="entry name" value="PurS"/>
</dbReference>
<dbReference type="PANTHER" id="PTHR34696:SF1">
    <property type="entry name" value="PHOSPHORIBOSYLFORMYLGLYCINAMIDINE SYNTHASE SUBUNIT PURS"/>
    <property type="match status" value="1"/>
</dbReference>
<dbReference type="GO" id="GO:0005737">
    <property type="term" value="C:cytoplasm"/>
    <property type="evidence" value="ECO:0007669"/>
    <property type="project" value="UniProtKB-SubCell"/>
</dbReference>
<dbReference type="HAMAP" id="MF_01926">
    <property type="entry name" value="PurS"/>
    <property type="match status" value="1"/>
</dbReference>
<comment type="similarity">
    <text evidence="6">Belongs to the PurS family.</text>
</comment>
<keyword evidence="1 6" id="KW-0963">Cytoplasm</keyword>
<keyword evidence="3 6" id="KW-0547">Nucleotide-binding</keyword>
<evidence type="ECO:0000256" key="1">
    <source>
        <dbReference type="ARBA" id="ARBA00022490"/>
    </source>
</evidence>
<reference evidence="7 8" key="1">
    <citation type="journal article" date="2000" name="Nature">
        <title>The genome sequence of the thermoacidophilic scavenger Thermoplasma acidophilum.</title>
        <authorList>
            <person name="Ruepp A."/>
            <person name="Graml W."/>
            <person name="Santos-Martinez M.L."/>
            <person name="Koretke K.K."/>
            <person name="Volker C."/>
            <person name="Mewes H.W."/>
            <person name="Frishman D."/>
            <person name="Stocker S."/>
            <person name="Lupas A.N."/>
            <person name="Baumeister W."/>
        </authorList>
    </citation>
    <scope>NUCLEOTIDE SEQUENCE [LARGE SCALE GENOMIC DNA]</scope>
    <source>
        <strain evidence="8">ATCC 25905 / DSM 1728 / JCM 9062 / NBRC 15155 / AMRC-C165</strain>
    </source>
</reference>
<keyword evidence="2 6" id="KW-0436">Ligase</keyword>
<dbReference type="PaxDb" id="273075-Ta1044m"/>
<dbReference type="Proteomes" id="UP000001024">
    <property type="component" value="Chromosome"/>
</dbReference>
<dbReference type="SUPFAM" id="SSF82697">
    <property type="entry name" value="PurS-like"/>
    <property type="match status" value="1"/>
</dbReference>
<keyword evidence="4 6" id="KW-0658">Purine biosynthesis</keyword>
<dbReference type="EC" id="6.3.5.3" evidence="6"/>
<comment type="pathway">
    <text evidence="6">Purine metabolism; IMP biosynthesis via de novo pathway; 5-amino-1-(5-phospho-D-ribosyl)imidazole from N(2)-formyl-N(1)-(5-phospho-D-ribosyl)glycinamide: step 1/2.</text>
</comment>
<dbReference type="STRING" id="273075.gene:9572264"/>
<dbReference type="GO" id="GO:0005524">
    <property type="term" value="F:ATP binding"/>
    <property type="evidence" value="ECO:0007669"/>
    <property type="project" value="UniProtKB-UniRule"/>
</dbReference>
<accession>Q9HJC6</accession>
<dbReference type="AlphaFoldDB" id="Q9HJC6"/>